<dbReference type="InterPro" id="IPR050330">
    <property type="entry name" value="Bact_OuterMem_StrucFunc"/>
</dbReference>
<dbReference type="Pfam" id="PF13568">
    <property type="entry name" value="OMP_b-brl_2"/>
    <property type="match status" value="1"/>
</dbReference>
<accession>A0ABS7XHI6</accession>
<evidence type="ECO:0000256" key="2">
    <source>
        <dbReference type="SAM" id="SignalP"/>
    </source>
</evidence>
<evidence type="ECO:0000256" key="1">
    <source>
        <dbReference type="PROSITE-ProRule" id="PRU00473"/>
    </source>
</evidence>
<dbReference type="Proteomes" id="UP001199314">
    <property type="component" value="Unassembled WGS sequence"/>
</dbReference>
<reference evidence="5" key="1">
    <citation type="submission" date="2023-07" db="EMBL/GenBank/DDBJ databases">
        <title>Novel species isolated from saline lakes on Tibetan Plateau.</title>
        <authorList>
            <person name="Lu H."/>
        </authorList>
    </citation>
    <scope>NUCLEOTIDE SEQUENCE [LARGE SCALE GENOMIC DNA]</scope>
    <source>
        <strain evidence="5">CAK8W</strain>
    </source>
</reference>
<dbReference type="PROSITE" id="PS51123">
    <property type="entry name" value="OMPA_2"/>
    <property type="match status" value="1"/>
</dbReference>
<feature type="chain" id="PRO_5046426622" evidence="2">
    <location>
        <begin position="23"/>
        <end position="651"/>
    </location>
</feature>
<keyword evidence="2" id="KW-0732">Signal</keyword>
<sequence>MKNILLLIIVALGFQMHTTAQEVEYEKPNWYFGVAAGANFNFYRGTTQNLNAGLTVPAAFKDGNGVGLFAAPLIEYHFTNSVWGIMLQSGYDNRQGEWDQVISPCNCPMDLTTDLSYITVEPSVRIAPFKNGFYVYGGPRLAFNIDKSFTYEKGTNPDLANQVASPAINGDFSDVENTIISMQVGAGFDIPLSSNTQKTQFILSPFVAFQPYFGQNPRSSENWNNTTVRAGAALKFGMGRKTIVEEDVEIVRPIVGFTIESPRNLPSDRVVSETFPLSNYIYIDEGSTKIPSRYTLLKKNEVKDFKEEQLLLKTPADLSGRDKRGMTVYYNVLNILGDRMGKNPNASITLVGSSEKGNDDAREMAQSVKTYLVEVFSINASRIAVEGRNKPKVTSDKEGRTLDLDLLSDEDRRVSVESNSPVLLMEFQSGPSAPLKPVQFKVQEAPKESYVTFSADGADEAFTSWKLELTDENGMVKNYGPFTEDKASIPGKTILDNQTKGNFRVKMIGTTEDGEQIVQNSNTNVVLWSPAQPEEAMRFSVLYEFDDATAVTMYEKYLTDIVAPKITKNSKVIIHGHTDVIGDAENNKRLSLARANNVKTILEKALTNSNTTNVKFEVQGFGEDTSKAHFGNKLPEQRTYNRTVIIDLAKS</sequence>
<dbReference type="PANTHER" id="PTHR30329:SF20">
    <property type="entry name" value="EXPORTED PROTEIN"/>
    <property type="match status" value="1"/>
</dbReference>
<dbReference type="PANTHER" id="PTHR30329">
    <property type="entry name" value="STATOR ELEMENT OF FLAGELLAR MOTOR COMPLEX"/>
    <property type="match status" value="1"/>
</dbReference>
<proteinExistence type="predicted"/>
<dbReference type="SUPFAM" id="SSF103088">
    <property type="entry name" value="OmpA-like"/>
    <property type="match status" value="1"/>
</dbReference>
<keyword evidence="5" id="KW-1185">Reference proteome</keyword>
<dbReference type="CDD" id="cd07185">
    <property type="entry name" value="OmpA_C-like"/>
    <property type="match status" value="1"/>
</dbReference>
<dbReference type="InterPro" id="IPR036737">
    <property type="entry name" value="OmpA-like_sf"/>
</dbReference>
<feature type="domain" description="OmpA-like" evidence="3">
    <location>
        <begin position="530"/>
        <end position="651"/>
    </location>
</feature>
<keyword evidence="1" id="KW-0472">Membrane</keyword>
<dbReference type="InterPro" id="IPR025665">
    <property type="entry name" value="Beta-barrel_OMP_2"/>
</dbReference>
<evidence type="ECO:0000259" key="3">
    <source>
        <dbReference type="PROSITE" id="PS51123"/>
    </source>
</evidence>
<comment type="caution">
    <text evidence="4">The sequence shown here is derived from an EMBL/GenBank/DDBJ whole genome shotgun (WGS) entry which is preliminary data.</text>
</comment>
<protein>
    <submittedName>
        <fullName evidence="4">OmpA family protein</fullName>
    </submittedName>
</protein>
<name>A0ABS7XHI6_9FLAO</name>
<dbReference type="Pfam" id="PF00691">
    <property type="entry name" value="OmpA"/>
    <property type="match status" value="1"/>
</dbReference>
<dbReference type="Gene3D" id="3.30.1330.60">
    <property type="entry name" value="OmpA-like domain"/>
    <property type="match status" value="1"/>
</dbReference>
<organism evidence="4 5">
    <name type="scientific">Psychroflexus longus</name>
    <dbReference type="NCBI Taxonomy" id="2873596"/>
    <lineage>
        <taxon>Bacteria</taxon>
        <taxon>Pseudomonadati</taxon>
        <taxon>Bacteroidota</taxon>
        <taxon>Flavobacteriia</taxon>
        <taxon>Flavobacteriales</taxon>
        <taxon>Flavobacteriaceae</taxon>
        <taxon>Psychroflexus</taxon>
    </lineage>
</organism>
<dbReference type="InterPro" id="IPR006665">
    <property type="entry name" value="OmpA-like"/>
</dbReference>
<feature type="signal peptide" evidence="2">
    <location>
        <begin position="1"/>
        <end position="22"/>
    </location>
</feature>
<evidence type="ECO:0000313" key="4">
    <source>
        <dbReference type="EMBL" id="MBZ9778424.1"/>
    </source>
</evidence>
<dbReference type="EMBL" id="JAIQZE010000004">
    <property type="protein sequence ID" value="MBZ9778424.1"/>
    <property type="molecule type" value="Genomic_DNA"/>
</dbReference>
<evidence type="ECO:0000313" key="5">
    <source>
        <dbReference type="Proteomes" id="UP001199314"/>
    </source>
</evidence>
<dbReference type="RefSeq" id="WP_224460779.1">
    <property type="nucleotide sequence ID" value="NZ_JAIQZE010000004.1"/>
</dbReference>
<gene>
    <name evidence="4" type="ORF">LB452_05750</name>
</gene>